<dbReference type="InterPro" id="IPR001788">
    <property type="entry name" value="RNA-dep_RNA_pol_alsuvir"/>
</dbReference>
<sequence>MSESGLLYSVELSGCYGPYVLFTISVTSDVMSKHTTSRVFPAWRTDKTLIKYVKYDGVRHHLNSIYVDRDFATRMLLYMSNVAASFEDKTLEYAISALRSHKTTMVVGSGDDSILFHHSPLDLDISNYELHFAFDVKLFRMTVPYFCSKFFVVGSSGLNFVPDPVKLFVSLGSEKNDEESVMRERFISFLDLTKAYEDLTVCDNMTTLVSVKWGYSDFLSCSLFAIHSLRANFGQFMRLWRLCQQNVVFEKFNKKRNKSGS</sequence>
<evidence type="ECO:0000256" key="3">
    <source>
        <dbReference type="ARBA" id="ARBA00022695"/>
    </source>
</evidence>
<dbReference type="Pfam" id="PF00978">
    <property type="entry name" value="RdRP_2"/>
    <property type="match status" value="1"/>
</dbReference>
<name>A0A891XIQ6_9CLOS</name>
<keyword evidence="1" id="KW-0696">RNA-directed RNA polymerase</keyword>
<organism evidence="5">
    <name type="scientific">Plum bark necrosis stem pitting-associated virus</name>
    <dbReference type="NCBI Taxonomy" id="675077"/>
    <lineage>
        <taxon>Viruses</taxon>
        <taxon>Riboviria</taxon>
        <taxon>Orthornavirae</taxon>
        <taxon>Kitrinoviricota</taxon>
        <taxon>Alsuviricetes</taxon>
        <taxon>Martellivirales</taxon>
        <taxon>Closteroviridae</taxon>
        <taxon>Ampelovirus</taxon>
        <taxon>Ampelovirus pruni</taxon>
    </lineage>
</organism>
<feature type="domain" description="RNA-dependent RNA polymerase alsuviricetes" evidence="4">
    <location>
        <begin position="93"/>
        <end position="237"/>
    </location>
</feature>
<evidence type="ECO:0000256" key="1">
    <source>
        <dbReference type="ARBA" id="ARBA00022484"/>
    </source>
</evidence>
<dbReference type="InterPro" id="IPR043502">
    <property type="entry name" value="DNA/RNA_pol_sf"/>
</dbReference>
<dbReference type="GO" id="GO:0006351">
    <property type="term" value="P:DNA-templated transcription"/>
    <property type="evidence" value="ECO:0007669"/>
    <property type="project" value="InterPro"/>
</dbReference>
<reference evidence="5" key="1">
    <citation type="journal article" date="2021" name="Plant Dis.">
        <title>First report of peach leaf pitting-associated virus (PLPaV), plum bark necrosis stem pitting-associated virus (PBNSPaV), and mume virus A (MuVA) from Mei (Prunus mume) in China.</title>
        <authorList>
            <person name="Zhang Y."/>
            <person name="Zhou J."/>
            <person name="Zhan B."/>
            <person name="Li S."/>
            <person name="Zhang Z."/>
        </authorList>
    </citation>
    <scope>NUCLEOTIDE SEQUENCE</scope>
    <source>
        <strain evidence="5">NJ-BJ</strain>
    </source>
</reference>
<proteinExistence type="predicted"/>
<evidence type="ECO:0000313" key="5">
    <source>
        <dbReference type="EMBL" id="QRN45640.1"/>
    </source>
</evidence>
<accession>A0A891XIQ6</accession>
<dbReference type="GO" id="GO:0003723">
    <property type="term" value="F:RNA binding"/>
    <property type="evidence" value="ECO:0007669"/>
    <property type="project" value="InterPro"/>
</dbReference>
<dbReference type="SUPFAM" id="SSF56672">
    <property type="entry name" value="DNA/RNA polymerases"/>
    <property type="match status" value="1"/>
</dbReference>
<protein>
    <submittedName>
        <fullName evidence="5">RdRp</fullName>
    </submittedName>
</protein>
<evidence type="ECO:0000259" key="4">
    <source>
        <dbReference type="Pfam" id="PF00978"/>
    </source>
</evidence>
<dbReference type="GO" id="GO:0003968">
    <property type="term" value="F:RNA-directed RNA polymerase activity"/>
    <property type="evidence" value="ECO:0007669"/>
    <property type="project" value="UniProtKB-KW"/>
</dbReference>
<keyword evidence="2" id="KW-0808">Transferase</keyword>
<dbReference type="EMBL" id="MW217574">
    <property type="protein sequence ID" value="QRN45640.1"/>
    <property type="molecule type" value="Genomic_RNA"/>
</dbReference>
<evidence type="ECO:0000256" key="2">
    <source>
        <dbReference type="ARBA" id="ARBA00022679"/>
    </source>
</evidence>
<keyword evidence="3" id="KW-0548">Nucleotidyltransferase</keyword>